<feature type="compositionally biased region" description="Low complexity" evidence="2">
    <location>
        <begin position="46"/>
        <end position="59"/>
    </location>
</feature>
<proteinExistence type="predicted"/>
<feature type="coiled-coil region" evidence="1">
    <location>
        <begin position="368"/>
        <end position="407"/>
    </location>
</feature>
<comment type="caution">
    <text evidence="4">The sequence shown here is derived from an EMBL/GenBank/DDBJ whole genome shotgun (WGS) entry which is preliminary data.</text>
</comment>
<feature type="domain" description="Something about silencing protein 4" evidence="3">
    <location>
        <begin position="361"/>
        <end position="456"/>
    </location>
</feature>
<evidence type="ECO:0000259" key="3">
    <source>
        <dbReference type="Pfam" id="PF15460"/>
    </source>
</evidence>
<protein>
    <recommendedName>
        <fullName evidence="3">Something about silencing protein 4 domain-containing protein</fullName>
    </recommendedName>
</protein>
<dbReference type="Pfam" id="PF15460">
    <property type="entry name" value="SAS4"/>
    <property type="match status" value="1"/>
</dbReference>
<organism evidence="4 5">
    <name type="scientific">Aspergillus udagawae</name>
    <dbReference type="NCBI Taxonomy" id="91492"/>
    <lineage>
        <taxon>Eukaryota</taxon>
        <taxon>Fungi</taxon>
        <taxon>Dikarya</taxon>
        <taxon>Ascomycota</taxon>
        <taxon>Pezizomycotina</taxon>
        <taxon>Eurotiomycetes</taxon>
        <taxon>Eurotiomycetidae</taxon>
        <taxon>Eurotiales</taxon>
        <taxon>Aspergillaceae</taxon>
        <taxon>Aspergillus</taxon>
        <taxon>Aspergillus subgen. Fumigati</taxon>
    </lineage>
</organism>
<evidence type="ECO:0000313" key="4">
    <source>
        <dbReference type="EMBL" id="GFF38631.1"/>
    </source>
</evidence>
<feature type="compositionally biased region" description="Low complexity" evidence="2">
    <location>
        <begin position="179"/>
        <end position="209"/>
    </location>
</feature>
<feature type="compositionally biased region" description="Low complexity" evidence="2">
    <location>
        <begin position="120"/>
        <end position="130"/>
    </location>
</feature>
<dbReference type="AlphaFoldDB" id="A0A8H3RUW8"/>
<dbReference type="InterPro" id="IPR029184">
    <property type="entry name" value="Sas4_dom"/>
</dbReference>
<name>A0A8H3RUW8_9EURO</name>
<gene>
    <name evidence="4" type="ORF">IFM46972_05611</name>
</gene>
<feature type="compositionally biased region" description="Basic and acidic residues" evidence="2">
    <location>
        <begin position="451"/>
        <end position="463"/>
    </location>
</feature>
<feature type="region of interest" description="Disordered" evidence="2">
    <location>
        <begin position="451"/>
        <end position="584"/>
    </location>
</feature>
<feature type="region of interest" description="Disordered" evidence="2">
    <location>
        <begin position="342"/>
        <end position="361"/>
    </location>
</feature>
<accession>A0A8H3RUW8</accession>
<feature type="compositionally biased region" description="Polar residues" evidence="2">
    <location>
        <begin position="233"/>
        <end position="246"/>
    </location>
</feature>
<dbReference type="Proteomes" id="UP000465221">
    <property type="component" value="Unassembled WGS sequence"/>
</dbReference>
<dbReference type="GO" id="GO:0033255">
    <property type="term" value="C:SAS acetyltransferase complex"/>
    <property type="evidence" value="ECO:0007669"/>
    <property type="project" value="InterPro"/>
</dbReference>
<feature type="compositionally biased region" description="Basic and acidic residues" evidence="2">
    <location>
        <begin position="13"/>
        <end position="33"/>
    </location>
</feature>
<feature type="compositionally biased region" description="Pro residues" evidence="2">
    <location>
        <begin position="98"/>
        <end position="114"/>
    </location>
</feature>
<sequence>MAVRSRSSLRFSVRRDDNASGHDDEHQDSHDDTLPSSPPPAKRPRLQQQQQQQRRQPPSSRRRKSSPDLLDTTIGNSSHRVPPSSKTPQILRQAAHSPVPPPPPRSSTRRPPPLATAGDSASSSSSSSSSNPARAPLPGTPHTTGQSHDHPRTPLSASAVLYMRGGGRESPDPLDIISPAPTKTNPKPRKTPLTSTPTSTTRSTRCSRLQHSVASDADVQKPPGPTSSRRKPSSANPQTEAQSQPKQEPAHPSPAEPEQRRSLRSKDSNSRLRSELASYFWNYEQILSLDPPKTAELLTENTTIKLIDDLTEPLTTIQSSTPESESPFGNPLLQLHDCEKISLPEPEPSSDAAPGDVKEEDPLNEGYYFRAHRRMERQEKQLRNIERERAQHEKMQLERLLDELKGHDWLRVMGITGVHEHEKKLYEPKRDYFMKEIASLIKKFQIWKEEEKRRKLDKDKPSLRAEISPSTAPTSRDRTTSQKRKLSDRSPDTTPNGAAISDVESDGEPPDPSDVDAWAAHQLQQEARSATAGKRPKPSTEPPRRRKSSGTTKSSAAPHAPASAPAVAKPATPPPPDKPFTSFYAKPHLRDVALSPHRKGRVRLAFGHPIPQMEVREFQPPADILTPEAIDSCRRRRRRMRRESRGFLRDIQSGEWQWGHI</sequence>
<dbReference type="PANTHER" id="PTHR38422">
    <property type="entry name" value="SOMETHING ABOUT SILENCING PROTEIN 4"/>
    <property type="match status" value="1"/>
</dbReference>
<dbReference type="PANTHER" id="PTHR38422:SF1">
    <property type="entry name" value="SOMETHING ABOUT SILENCING PROTEIN 4"/>
    <property type="match status" value="1"/>
</dbReference>
<evidence type="ECO:0000256" key="2">
    <source>
        <dbReference type="SAM" id="MobiDB-lite"/>
    </source>
</evidence>
<feature type="compositionally biased region" description="Basic and acidic residues" evidence="2">
    <location>
        <begin position="257"/>
        <end position="271"/>
    </location>
</feature>
<evidence type="ECO:0000256" key="1">
    <source>
        <dbReference type="SAM" id="Coils"/>
    </source>
</evidence>
<feature type="compositionally biased region" description="Low complexity" evidence="2">
    <location>
        <begin position="1"/>
        <end position="11"/>
    </location>
</feature>
<feature type="compositionally biased region" description="Low complexity" evidence="2">
    <location>
        <begin position="549"/>
        <end position="570"/>
    </location>
</feature>
<feature type="region of interest" description="Disordered" evidence="2">
    <location>
        <begin position="1"/>
        <end position="271"/>
    </location>
</feature>
<keyword evidence="1" id="KW-0175">Coiled coil</keyword>
<dbReference type="EMBL" id="BLKC01000035">
    <property type="protein sequence ID" value="GFF38631.1"/>
    <property type="molecule type" value="Genomic_DNA"/>
</dbReference>
<feature type="compositionally biased region" description="Polar residues" evidence="2">
    <location>
        <begin position="73"/>
        <end position="90"/>
    </location>
</feature>
<feature type="compositionally biased region" description="Basic and acidic residues" evidence="2">
    <location>
        <begin position="475"/>
        <end position="491"/>
    </location>
</feature>
<dbReference type="InterPro" id="IPR038988">
    <property type="entry name" value="Sas4"/>
</dbReference>
<reference evidence="4 5" key="1">
    <citation type="submission" date="2020-01" db="EMBL/GenBank/DDBJ databases">
        <title>Draft genome sequence of Aspergillus udagawae IFM 46972.</title>
        <authorList>
            <person name="Takahashi H."/>
            <person name="Yaguchi T."/>
        </authorList>
    </citation>
    <scope>NUCLEOTIDE SEQUENCE [LARGE SCALE GENOMIC DNA]</scope>
    <source>
        <strain evidence="4 5">IFM 46972</strain>
    </source>
</reference>
<dbReference type="GO" id="GO:0004402">
    <property type="term" value="F:histone acetyltransferase activity"/>
    <property type="evidence" value="ECO:0007669"/>
    <property type="project" value="TreeGrafter"/>
</dbReference>
<feature type="compositionally biased region" description="Acidic residues" evidence="2">
    <location>
        <begin position="503"/>
        <end position="514"/>
    </location>
</feature>
<evidence type="ECO:0000313" key="5">
    <source>
        <dbReference type="Proteomes" id="UP000465221"/>
    </source>
</evidence>